<dbReference type="AlphaFoldDB" id="A0A1R0ZAW7"/>
<dbReference type="PANTHER" id="PTHR18964">
    <property type="entry name" value="ROK (REPRESSOR, ORF, KINASE) FAMILY"/>
    <property type="match status" value="1"/>
</dbReference>
<dbReference type="Proteomes" id="UP000187425">
    <property type="component" value="Unassembled WGS sequence"/>
</dbReference>
<dbReference type="Pfam" id="PF00480">
    <property type="entry name" value="ROK"/>
    <property type="match status" value="1"/>
</dbReference>
<evidence type="ECO:0000256" key="1">
    <source>
        <dbReference type="ARBA" id="ARBA00006479"/>
    </source>
</evidence>
<dbReference type="PANTHER" id="PTHR18964:SF149">
    <property type="entry name" value="BIFUNCTIONAL UDP-N-ACETYLGLUCOSAMINE 2-EPIMERASE_N-ACETYLMANNOSAMINE KINASE"/>
    <property type="match status" value="1"/>
</dbReference>
<dbReference type="InterPro" id="IPR043129">
    <property type="entry name" value="ATPase_NBD"/>
</dbReference>
<accession>A0A1R0ZAW7</accession>
<sequence>MKTKFVIALDVGWTFIKSSLVMNGCSIQASQFQVPSLASEDASTTLQQFMTIMQYQYMFGTTLSNDLSAAVWHIGIAFPGPFDYEQGISYIQGLCKFESLYGMNLKKIIRSLLEANNDQPWAAALVHAPIRFENDAKLFALGISTLFPQERFISLTLGTGLGSAFIDQGKIRIEGEGVPRNGELYDKPYRHTMIDEVFSRPGILHAAQERGFWIEGMDVKELADLARQGNLAYQQVFEEFGSCLAEMLDPYIVGFGAQRLVLGGQIAKSFDVFRPALEQGLLPHHLSIYTSEHVIENTFKGIDQLFS</sequence>
<comment type="similarity">
    <text evidence="1">Belongs to the ROK (NagC/XylR) family.</text>
</comment>
<dbReference type="EMBL" id="MPTW01000017">
    <property type="protein sequence ID" value="OME65816.1"/>
    <property type="molecule type" value="Genomic_DNA"/>
</dbReference>
<protein>
    <submittedName>
        <fullName evidence="2">Uncharacterized protein</fullName>
    </submittedName>
</protein>
<dbReference type="RefSeq" id="WP_076286244.1">
    <property type="nucleotide sequence ID" value="NZ_MPTW01000017.1"/>
</dbReference>
<gene>
    <name evidence="2" type="ORF">BSK65_23805</name>
</gene>
<name>A0A1R0ZAW7_9BACL</name>
<evidence type="ECO:0000313" key="3">
    <source>
        <dbReference type="Proteomes" id="UP000187425"/>
    </source>
</evidence>
<organism evidence="2 3">
    <name type="scientific">Paenibacillus odorifer</name>
    <dbReference type="NCBI Taxonomy" id="189426"/>
    <lineage>
        <taxon>Bacteria</taxon>
        <taxon>Bacillati</taxon>
        <taxon>Bacillota</taxon>
        <taxon>Bacilli</taxon>
        <taxon>Bacillales</taxon>
        <taxon>Paenibacillaceae</taxon>
        <taxon>Paenibacillus</taxon>
    </lineage>
</organism>
<reference evidence="2 3" key="1">
    <citation type="submission" date="2016-11" db="EMBL/GenBank/DDBJ databases">
        <title>Paenibacillus species isolates.</title>
        <authorList>
            <person name="Beno S.M."/>
        </authorList>
    </citation>
    <scope>NUCLEOTIDE SEQUENCE [LARGE SCALE GENOMIC DNA]</scope>
    <source>
        <strain evidence="2 3">FSL H7-0443</strain>
    </source>
</reference>
<dbReference type="Gene3D" id="3.30.420.40">
    <property type="match status" value="2"/>
</dbReference>
<dbReference type="OrthoDB" id="49666at2"/>
<proteinExistence type="inferred from homology"/>
<dbReference type="SUPFAM" id="SSF53067">
    <property type="entry name" value="Actin-like ATPase domain"/>
    <property type="match status" value="1"/>
</dbReference>
<dbReference type="InterPro" id="IPR000600">
    <property type="entry name" value="ROK"/>
</dbReference>
<comment type="caution">
    <text evidence="2">The sequence shown here is derived from an EMBL/GenBank/DDBJ whole genome shotgun (WGS) entry which is preliminary data.</text>
</comment>
<evidence type="ECO:0000313" key="2">
    <source>
        <dbReference type="EMBL" id="OME65816.1"/>
    </source>
</evidence>